<accession>A0ABW9U0T6</accession>
<sequence length="133" mass="15285">MELILKDRVSGTPQVHIGYLPQKTAANAQNGDFHYVIVRALKGSDEDEKGCGTTVKLLFGTQSTDDDGFMDVLNVMEDVRIALLKKRLLDHRYEMQLPYQWQLFEEQPSPEWIGEAMTTWTLPTIFREEIPDL</sequence>
<comment type="caution">
    <text evidence="1">The sequence shown here is derived from an EMBL/GenBank/DDBJ whole genome shotgun (WGS) entry which is preliminary data.</text>
</comment>
<organism evidence="1 2">
    <name type="scientific">Paenibacillus anseongense</name>
    <dbReference type="NCBI Taxonomy" id="2682845"/>
    <lineage>
        <taxon>Bacteria</taxon>
        <taxon>Bacillati</taxon>
        <taxon>Bacillota</taxon>
        <taxon>Bacilli</taxon>
        <taxon>Bacillales</taxon>
        <taxon>Paenibacillaceae</taxon>
        <taxon>Paenibacillus</taxon>
    </lineage>
</organism>
<gene>
    <name evidence="1" type="ORF">GON05_03485</name>
</gene>
<dbReference type="Proteomes" id="UP000467637">
    <property type="component" value="Unassembled WGS sequence"/>
</dbReference>
<proteinExistence type="predicted"/>
<reference evidence="1 2" key="1">
    <citation type="submission" date="2019-12" db="EMBL/GenBank/DDBJ databases">
        <authorList>
            <person name="Huq M.A."/>
        </authorList>
    </citation>
    <scope>NUCLEOTIDE SEQUENCE [LARGE SCALE GENOMIC DNA]</scope>
    <source>
        <strain evidence="1 2">MAH-34</strain>
    </source>
</reference>
<evidence type="ECO:0000313" key="2">
    <source>
        <dbReference type="Proteomes" id="UP000467637"/>
    </source>
</evidence>
<dbReference type="EMBL" id="WSEM01000004">
    <property type="protein sequence ID" value="MVQ33707.1"/>
    <property type="molecule type" value="Genomic_DNA"/>
</dbReference>
<keyword evidence="2" id="KW-1185">Reference proteome</keyword>
<dbReference type="RefSeq" id="WP_157317827.1">
    <property type="nucleotide sequence ID" value="NZ_WSEM01000004.1"/>
</dbReference>
<protein>
    <submittedName>
        <fullName evidence="1">Uncharacterized protein</fullName>
    </submittedName>
</protein>
<name>A0ABW9U0T6_9BACL</name>
<evidence type="ECO:0000313" key="1">
    <source>
        <dbReference type="EMBL" id="MVQ33707.1"/>
    </source>
</evidence>